<dbReference type="EMBL" id="LKCW01000049">
    <property type="protein sequence ID" value="KPM42390.1"/>
    <property type="molecule type" value="Genomic_DNA"/>
</dbReference>
<proteinExistence type="predicted"/>
<comment type="caution">
    <text evidence="1">The sequence shown here is derived from an EMBL/GenBank/DDBJ whole genome shotgun (WGS) entry which is preliminary data.</text>
</comment>
<gene>
    <name evidence="1" type="ORF">AK830_g4160</name>
</gene>
<sequence>MPTARDALRCADFRNRSGIGGSDGLHGCSAGPDSAFVSHPSPHVPMVLHREDDSDQLPLRLLTFGWPAGASSFTVNVSVNVDVDLEDATPASRTSSINSNALVSSPASRLSHGFASSPPPSLDLASLAASRMFIRNFPMGP</sequence>
<protein>
    <submittedName>
        <fullName evidence="1">Uncharacterized protein</fullName>
    </submittedName>
</protein>
<organism evidence="1 2">
    <name type="scientific">Neonectria ditissima</name>
    <dbReference type="NCBI Taxonomy" id="78410"/>
    <lineage>
        <taxon>Eukaryota</taxon>
        <taxon>Fungi</taxon>
        <taxon>Dikarya</taxon>
        <taxon>Ascomycota</taxon>
        <taxon>Pezizomycotina</taxon>
        <taxon>Sordariomycetes</taxon>
        <taxon>Hypocreomycetidae</taxon>
        <taxon>Hypocreales</taxon>
        <taxon>Nectriaceae</taxon>
        <taxon>Neonectria</taxon>
    </lineage>
</organism>
<reference evidence="1 2" key="1">
    <citation type="submission" date="2015-09" db="EMBL/GenBank/DDBJ databases">
        <title>Draft genome of a European isolate of the apple canker pathogen Neonectria ditissima.</title>
        <authorList>
            <person name="Gomez-Cortecero A."/>
            <person name="Harrison R.J."/>
            <person name="Armitage A.D."/>
        </authorList>
    </citation>
    <scope>NUCLEOTIDE SEQUENCE [LARGE SCALE GENOMIC DNA]</scope>
    <source>
        <strain evidence="1 2">R09/05</strain>
    </source>
</reference>
<keyword evidence="2" id="KW-1185">Reference proteome</keyword>
<dbReference type="Proteomes" id="UP000050424">
    <property type="component" value="Unassembled WGS sequence"/>
</dbReference>
<dbReference type="AlphaFoldDB" id="A0A0P7BNM7"/>
<name>A0A0P7BNM7_9HYPO</name>
<accession>A0A0P7BNM7</accession>
<evidence type="ECO:0000313" key="2">
    <source>
        <dbReference type="Proteomes" id="UP000050424"/>
    </source>
</evidence>
<evidence type="ECO:0000313" key="1">
    <source>
        <dbReference type="EMBL" id="KPM42390.1"/>
    </source>
</evidence>